<evidence type="ECO:0000313" key="3">
    <source>
        <dbReference type="EMBL" id="KAG0664275.1"/>
    </source>
</evidence>
<feature type="compositionally biased region" description="Low complexity" evidence="1">
    <location>
        <begin position="1"/>
        <end position="13"/>
    </location>
</feature>
<feature type="compositionally biased region" description="Basic residues" evidence="1">
    <location>
        <begin position="962"/>
        <end position="973"/>
    </location>
</feature>
<feature type="region of interest" description="Disordered" evidence="1">
    <location>
        <begin position="900"/>
        <end position="1045"/>
    </location>
</feature>
<dbReference type="OrthoDB" id="43122at2759"/>
<sequence>MSGRSRSTSSASSNLPYFSEDGDGADLSPSKSRMMPPPIMLPIPPSRSASPPPQSPAILLSPSTPDFPTCPLPFDAITTVTELVPAKILPPRRAATDPLPQNEFNAPLPDADSDQENVRDRLRDSIQLLNQRVAEIERIEALHVEASGAFEAGLAGVGRQRLASASRGLSTEVSSTSLASISTNASSEDAFDIAEFPSLAQLDSSYNLFDLTDIPTGRKASMDRIAFPVPPAALPEMPPQRQSTPPPARMDPVEEARTRRFAELEERHQGSMGLGLGFFSDDPTPMPSPALMDSVGASSSRASSVSGASSLSSKSFDASTLDSSAANTSFSGATIHKETFEQAFPPELSATIPWFAQSPPSTFMQSLPQPINALTIDVGSAHPALASPFATASSSSPNRVAAPAGQADESLEAAQLETRTSPLAIEGLTDALDETGVANWVTGRSPASLLHEELVSQQIEDERQQQARQAASQPTGVSSGPAPLAFVRPDLPPEPKSLRRFSSLGLLKKRKSEAVLRDASSSQQQEPARPKMPGLFKRKSDAALNTLMRAAGGRSRAQDKENAPAADTGVRRPFISAPLSAQNVANLPPRRLEKRSASTPKLSKLFASSNPTAEKVPDLPTPSSTANHADPDQSMAQSTTSSKMKKRISMYFDKRSSAAPTPAVQKPKPSSPIRERAPAGISIDVDKANEGRPVSRVVSEHHSIASTLEIVSPPATAPPSALFSGTLPSTATSPPASVQYHGDSISSMSAVVHGALFEKAEPSALPPTPFSAPASQTNFVFPTLSLGPNKHSSAQDSKESTRFSIAGFLRADALDPSKAAPDEATPTSPLTVFPSTKSPRSTKLDGSSPLLSVFEAAEEPSLPASSSAVTDVNDLALAQILAPVPPPTVVAFPVLTTIPSMEGSGGGGDGDHSDSDSDEDDDDYGSRTGSSTEEQPDDEDDRPLGVVVPGALTAQKSLRLSAAKKSRAERKARKNEDKLAPATGRSRQREDPFELEGTAAMVNTPPRSKDGHERFSASGTSAQGDPRQRSPSAGHDSLLPQTDASIYRRTVAAGLTRSPSSPLEPVVAESALTIDSPEIQKRSLPSLPAPSSHTQPTRPVRKASKDSTLSPRSPTEGYFATTFRSPTTYAPSTMPSQSRPLIASRTSSLSIQGGASTAALHRQPSLHPDAHAQGVRRHASGSSSTHSTMSHSKGAATVQRTRSTASSSTGHMSEQRIYLDAAFGQFMTVPVSDKTMAGEVVALAKARGALAAAGPSEGGWALWESWRSMGYERPVREYEFVSDVTRSWDVESNALFFRRTTMWPILSSHARENPIPVKTGSVQVETKDGKWNKRYLRLDDGVLKQCKSERFKDPSVLCQLAQFDVFLVSAEAANRHRAPKPYVFALKSRLPRAHFEDSAQWCHLVSTKTPDEAAGWVQTIIEAGNPFARHREKAVLGSSPISPVTSPLLDGLRISGSGSTSYAPEAPRTTSPTLLSPTSFAPPPPPPTAPPPRHPGRPAPPSLAVRSQTLPHPVSPAMSVSSSLDGSSTASNLSRHNTVVVKPDSRQWGAMGEEERHEWLRASERAAKMTKTPLVDLSR</sequence>
<feature type="compositionally biased region" description="Pro residues" evidence="1">
    <location>
        <begin position="1480"/>
        <end position="1501"/>
    </location>
</feature>
<evidence type="ECO:0000259" key="2">
    <source>
        <dbReference type="PROSITE" id="PS50003"/>
    </source>
</evidence>
<feature type="compositionally biased region" description="Pro residues" evidence="1">
    <location>
        <begin position="230"/>
        <end position="249"/>
    </location>
</feature>
<dbReference type="Gene3D" id="3.10.20.90">
    <property type="entry name" value="Phosphatidylinositol 3-kinase Catalytic Subunit, Chain A, domain 1"/>
    <property type="match status" value="1"/>
</dbReference>
<feature type="domain" description="PH" evidence="2">
    <location>
        <begin position="1315"/>
        <end position="1425"/>
    </location>
</feature>
<dbReference type="PANTHER" id="PTHR38700:SF1">
    <property type="entry name" value="PH DOMAIN-CONTAINING PROTEIN"/>
    <property type="match status" value="1"/>
</dbReference>
<dbReference type="SUPFAM" id="SSF54236">
    <property type="entry name" value="Ubiquitin-like"/>
    <property type="match status" value="1"/>
</dbReference>
<feature type="region of interest" description="Disordered" evidence="1">
    <location>
        <begin position="389"/>
        <end position="408"/>
    </location>
</feature>
<feature type="compositionally biased region" description="Polar residues" evidence="1">
    <location>
        <begin position="1198"/>
        <end position="1211"/>
    </location>
</feature>
<name>A0A9P7B7G5_RHOMI</name>
<feature type="compositionally biased region" description="Pro residues" evidence="1">
    <location>
        <begin position="35"/>
        <end position="55"/>
    </location>
</feature>
<evidence type="ECO:0000256" key="1">
    <source>
        <dbReference type="SAM" id="MobiDB-lite"/>
    </source>
</evidence>
<dbReference type="Proteomes" id="UP000777482">
    <property type="component" value="Unassembled WGS sequence"/>
</dbReference>
<accession>A0A9P7B7G5</accession>
<feature type="compositionally biased region" description="Low complexity" evidence="1">
    <location>
        <begin position="1466"/>
        <end position="1479"/>
    </location>
</feature>
<feature type="region of interest" description="Disordered" evidence="1">
    <location>
        <begin position="230"/>
        <end position="252"/>
    </location>
</feature>
<gene>
    <name evidence="3" type="ORF">C6P46_001739</name>
</gene>
<comment type="caution">
    <text evidence="3">The sequence shown here is derived from an EMBL/GenBank/DDBJ whole genome shotgun (WGS) entry which is preliminary data.</text>
</comment>
<feature type="region of interest" description="Disordered" evidence="1">
    <location>
        <begin position="1"/>
        <end position="64"/>
    </location>
</feature>
<keyword evidence="4" id="KW-1185">Reference proteome</keyword>
<dbReference type="SUPFAM" id="SSF50729">
    <property type="entry name" value="PH domain-like"/>
    <property type="match status" value="1"/>
</dbReference>
<proteinExistence type="predicted"/>
<reference evidence="3 4" key="1">
    <citation type="submission" date="2020-11" db="EMBL/GenBank/DDBJ databases">
        <title>Kefir isolates.</title>
        <authorList>
            <person name="Marcisauskas S."/>
            <person name="Kim Y."/>
            <person name="Blasche S."/>
        </authorList>
    </citation>
    <scope>NUCLEOTIDE SEQUENCE [LARGE SCALE GENOMIC DNA]</scope>
    <source>
        <strain evidence="3 4">KR</strain>
    </source>
</reference>
<dbReference type="EMBL" id="PUHQ01000015">
    <property type="protein sequence ID" value="KAG0664275.1"/>
    <property type="molecule type" value="Genomic_DNA"/>
</dbReference>
<dbReference type="InterPro" id="IPR011993">
    <property type="entry name" value="PH-like_dom_sf"/>
</dbReference>
<feature type="region of interest" description="Disordered" evidence="1">
    <location>
        <begin position="1077"/>
        <end position="1211"/>
    </location>
</feature>
<feature type="compositionally biased region" description="Low complexity" evidence="1">
    <location>
        <begin position="1180"/>
        <end position="1192"/>
    </location>
</feature>
<feature type="compositionally biased region" description="Polar residues" evidence="1">
    <location>
        <begin position="825"/>
        <end position="845"/>
    </location>
</feature>
<dbReference type="PANTHER" id="PTHR38700">
    <property type="entry name" value="YALI0E22418P"/>
    <property type="match status" value="1"/>
</dbReference>
<feature type="region of interest" description="Disordered" evidence="1">
    <location>
        <begin position="459"/>
        <end position="497"/>
    </location>
</feature>
<feature type="compositionally biased region" description="Polar residues" evidence="1">
    <location>
        <begin position="597"/>
        <end position="612"/>
    </location>
</feature>
<feature type="region of interest" description="Disordered" evidence="1">
    <location>
        <begin position="92"/>
        <end position="116"/>
    </location>
</feature>
<dbReference type="InterPro" id="IPR001849">
    <property type="entry name" value="PH_domain"/>
</dbReference>
<dbReference type="PROSITE" id="PS50003">
    <property type="entry name" value="PH_DOMAIN"/>
    <property type="match status" value="1"/>
</dbReference>
<feature type="compositionally biased region" description="Polar residues" evidence="1">
    <location>
        <begin position="1518"/>
        <end position="1537"/>
    </location>
</feature>
<feature type="compositionally biased region" description="Polar residues" evidence="1">
    <location>
        <begin position="1122"/>
        <end position="1155"/>
    </location>
</feature>
<organism evidence="3 4">
    <name type="scientific">Rhodotorula mucilaginosa</name>
    <name type="common">Yeast</name>
    <name type="synonym">Rhodotorula rubra</name>
    <dbReference type="NCBI Taxonomy" id="5537"/>
    <lineage>
        <taxon>Eukaryota</taxon>
        <taxon>Fungi</taxon>
        <taxon>Dikarya</taxon>
        <taxon>Basidiomycota</taxon>
        <taxon>Pucciniomycotina</taxon>
        <taxon>Microbotryomycetes</taxon>
        <taxon>Sporidiobolales</taxon>
        <taxon>Sporidiobolaceae</taxon>
        <taxon>Rhodotorula</taxon>
    </lineage>
</organism>
<feature type="region of interest" description="Disordered" evidence="1">
    <location>
        <begin position="1455"/>
        <end position="1552"/>
    </location>
</feature>
<feature type="compositionally biased region" description="Low complexity" evidence="1">
    <location>
        <begin position="294"/>
        <end position="317"/>
    </location>
</feature>
<feature type="region of interest" description="Disordered" evidence="1">
    <location>
        <begin position="512"/>
        <end position="537"/>
    </location>
</feature>
<dbReference type="SMART" id="SM00233">
    <property type="entry name" value="PH"/>
    <property type="match status" value="1"/>
</dbReference>
<feature type="region of interest" description="Disordered" evidence="1">
    <location>
        <begin position="550"/>
        <end position="680"/>
    </location>
</feature>
<protein>
    <recommendedName>
        <fullName evidence="2">PH domain-containing protein</fullName>
    </recommendedName>
</protein>
<evidence type="ECO:0000313" key="4">
    <source>
        <dbReference type="Proteomes" id="UP000777482"/>
    </source>
</evidence>
<feature type="region of interest" description="Disordered" evidence="1">
    <location>
        <begin position="814"/>
        <end position="846"/>
    </location>
</feature>
<dbReference type="InterPro" id="IPR029071">
    <property type="entry name" value="Ubiquitin-like_domsf"/>
</dbReference>
<feature type="region of interest" description="Disordered" evidence="1">
    <location>
        <begin position="272"/>
        <end position="317"/>
    </location>
</feature>
<dbReference type="Gene3D" id="2.30.29.30">
    <property type="entry name" value="Pleckstrin-homology domain (PH domain)/Phosphotyrosine-binding domain (PTB)"/>
    <property type="match status" value="1"/>
</dbReference>